<name>A0ABP9WQA7_9GAMM</name>
<evidence type="ECO:0008006" key="4">
    <source>
        <dbReference type="Google" id="ProtNLM"/>
    </source>
</evidence>
<dbReference type="Proteomes" id="UP001408594">
    <property type="component" value="Unassembled WGS sequence"/>
</dbReference>
<accession>A0ABP9WQA7</accession>
<feature type="transmembrane region" description="Helical" evidence="1">
    <location>
        <begin position="68"/>
        <end position="95"/>
    </location>
</feature>
<comment type="caution">
    <text evidence="2">The sequence shown here is derived from an EMBL/GenBank/DDBJ whole genome shotgun (WGS) entry which is preliminary data.</text>
</comment>
<organism evidence="2 3">
    <name type="scientific">Microbulbifer aestuariivivens</name>
    <dbReference type="NCBI Taxonomy" id="1908308"/>
    <lineage>
        <taxon>Bacteria</taxon>
        <taxon>Pseudomonadati</taxon>
        <taxon>Pseudomonadota</taxon>
        <taxon>Gammaproteobacteria</taxon>
        <taxon>Cellvibrionales</taxon>
        <taxon>Microbulbiferaceae</taxon>
        <taxon>Microbulbifer</taxon>
    </lineage>
</organism>
<evidence type="ECO:0000313" key="3">
    <source>
        <dbReference type="Proteomes" id="UP001408594"/>
    </source>
</evidence>
<dbReference type="EMBL" id="BAABRT010000014">
    <property type="protein sequence ID" value="GAA5525391.1"/>
    <property type="molecule type" value="Genomic_DNA"/>
</dbReference>
<keyword evidence="3" id="KW-1185">Reference proteome</keyword>
<keyword evidence="1" id="KW-0812">Transmembrane</keyword>
<keyword evidence="1" id="KW-0472">Membrane</keyword>
<dbReference type="RefSeq" id="WP_345551047.1">
    <property type="nucleotide sequence ID" value="NZ_BAABRT010000014.1"/>
</dbReference>
<evidence type="ECO:0000313" key="2">
    <source>
        <dbReference type="EMBL" id="GAA5525391.1"/>
    </source>
</evidence>
<feature type="transmembrane region" description="Helical" evidence="1">
    <location>
        <begin position="6"/>
        <end position="22"/>
    </location>
</feature>
<dbReference type="InterPro" id="IPR046125">
    <property type="entry name" value="DUF6122"/>
</dbReference>
<reference evidence="2 3" key="1">
    <citation type="submission" date="2024-02" db="EMBL/GenBank/DDBJ databases">
        <title>Microbulbifer aestuariivivens NBRC 112533.</title>
        <authorList>
            <person name="Ichikawa N."/>
            <person name="Katano-Makiyama Y."/>
            <person name="Hidaka K."/>
        </authorList>
    </citation>
    <scope>NUCLEOTIDE SEQUENCE [LARGE SCALE GENOMIC DNA]</scope>
    <source>
        <strain evidence="2 3">NBRC 112533</strain>
    </source>
</reference>
<protein>
    <recommendedName>
        <fullName evidence="4">Metal-dependent hydrolase</fullName>
    </recommendedName>
</protein>
<evidence type="ECO:0000256" key="1">
    <source>
        <dbReference type="SAM" id="Phobius"/>
    </source>
</evidence>
<feature type="transmembrane region" description="Helical" evidence="1">
    <location>
        <begin position="29"/>
        <end position="48"/>
    </location>
</feature>
<sequence length="102" mass="11186">MPAVLAWILHLGAPVAVAWIFFRKIWMRAALIMLAANLVALDRLFFAAAETPTNCAINAYPLHTMLPISLYGAMMFLPWLPVRLLGIGLVLHMLVDALGCGL</sequence>
<proteinExistence type="predicted"/>
<keyword evidence="1" id="KW-1133">Transmembrane helix</keyword>
<gene>
    <name evidence="2" type="ORF">Maes01_01960</name>
</gene>
<dbReference type="Pfam" id="PF19617">
    <property type="entry name" value="DUF6122"/>
    <property type="match status" value="1"/>
</dbReference>